<feature type="compositionally biased region" description="Polar residues" evidence="1">
    <location>
        <begin position="43"/>
        <end position="57"/>
    </location>
</feature>
<feature type="compositionally biased region" description="Basic and acidic residues" evidence="1">
    <location>
        <begin position="28"/>
        <end position="40"/>
    </location>
</feature>
<comment type="caution">
    <text evidence="2">The sequence shown here is derived from an EMBL/GenBank/DDBJ whole genome shotgun (WGS) entry which is preliminary data.</text>
</comment>
<evidence type="ECO:0000313" key="3">
    <source>
        <dbReference type="Proteomes" id="UP000828390"/>
    </source>
</evidence>
<sequence length="109" mass="12003">MNIVQKVTEYLTGTYQRSGSNSTCTDLSDLHADGSEKGESGLKSPQLTTPGKSGTLKSRSRRGSTEQRSPKSPHEIQTIIQTYSNILQKSVKKTARTERFCVGFISNLH</sequence>
<feature type="compositionally biased region" description="Polar residues" evidence="1">
    <location>
        <begin position="15"/>
        <end position="26"/>
    </location>
</feature>
<dbReference type="EMBL" id="JAIWYP010000016">
    <property type="protein sequence ID" value="KAH3698344.1"/>
    <property type="molecule type" value="Genomic_DNA"/>
</dbReference>
<accession>A0A9D3YHS6</accession>
<organism evidence="2 3">
    <name type="scientific">Dreissena polymorpha</name>
    <name type="common">Zebra mussel</name>
    <name type="synonym">Mytilus polymorpha</name>
    <dbReference type="NCBI Taxonomy" id="45954"/>
    <lineage>
        <taxon>Eukaryota</taxon>
        <taxon>Metazoa</taxon>
        <taxon>Spiralia</taxon>
        <taxon>Lophotrochozoa</taxon>
        <taxon>Mollusca</taxon>
        <taxon>Bivalvia</taxon>
        <taxon>Autobranchia</taxon>
        <taxon>Heteroconchia</taxon>
        <taxon>Euheterodonta</taxon>
        <taxon>Imparidentia</taxon>
        <taxon>Neoheterodontei</taxon>
        <taxon>Myida</taxon>
        <taxon>Dreissenoidea</taxon>
        <taxon>Dreissenidae</taxon>
        <taxon>Dreissena</taxon>
    </lineage>
</organism>
<reference evidence="2" key="2">
    <citation type="submission" date="2020-11" db="EMBL/GenBank/DDBJ databases">
        <authorList>
            <person name="McCartney M.A."/>
            <person name="Auch B."/>
            <person name="Kono T."/>
            <person name="Mallez S."/>
            <person name="Becker A."/>
            <person name="Gohl D.M."/>
            <person name="Silverstein K.A.T."/>
            <person name="Koren S."/>
            <person name="Bechman K.B."/>
            <person name="Herman A."/>
            <person name="Abrahante J.E."/>
            <person name="Garbe J."/>
        </authorList>
    </citation>
    <scope>NUCLEOTIDE SEQUENCE</scope>
    <source>
        <strain evidence="2">Duluth1</strain>
        <tissue evidence="2">Whole animal</tissue>
    </source>
</reference>
<evidence type="ECO:0000313" key="2">
    <source>
        <dbReference type="EMBL" id="KAH3698344.1"/>
    </source>
</evidence>
<proteinExistence type="predicted"/>
<feature type="compositionally biased region" description="Basic and acidic residues" evidence="1">
    <location>
        <begin position="63"/>
        <end position="74"/>
    </location>
</feature>
<feature type="region of interest" description="Disordered" evidence="1">
    <location>
        <begin position="15"/>
        <end position="77"/>
    </location>
</feature>
<reference evidence="2" key="1">
    <citation type="journal article" date="2019" name="bioRxiv">
        <title>The Genome of the Zebra Mussel, Dreissena polymorpha: A Resource for Invasive Species Research.</title>
        <authorList>
            <person name="McCartney M.A."/>
            <person name="Auch B."/>
            <person name="Kono T."/>
            <person name="Mallez S."/>
            <person name="Zhang Y."/>
            <person name="Obille A."/>
            <person name="Becker A."/>
            <person name="Abrahante J.E."/>
            <person name="Garbe J."/>
            <person name="Badalamenti J.P."/>
            <person name="Herman A."/>
            <person name="Mangelson H."/>
            <person name="Liachko I."/>
            <person name="Sullivan S."/>
            <person name="Sone E.D."/>
            <person name="Koren S."/>
            <person name="Silverstein K.A.T."/>
            <person name="Beckman K.B."/>
            <person name="Gohl D.M."/>
        </authorList>
    </citation>
    <scope>NUCLEOTIDE SEQUENCE</scope>
    <source>
        <strain evidence="2">Duluth1</strain>
        <tissue evidence="2">Whole animal</tissue>
    </source>
</reference>
<gene>
    <name evidence="2" type="ORF">DPMN_085863</name>
</gene>
<keyword evidence="3" id="KW-1185">Reference proteome</keyword>
<name>A0A9D3YHS6_DREPO</name>
<protein>
    <submittedName>
        <fullName evidence="2">Uncharacterized protein</fullName>
    </submittedName>
</protein>
<dbReference type="Proteomes" id="UP000828390">
    <property type="component" value="Unassembled WGS sequence"/>
</dbReference>
<evidence type="ECO:0000256" key="1">
    <source>
        <dbReference type="SAM" id="MobiDB-lite"/>
    </source>
</evidence>
<dbReference type="AlphaFoldDB" id="A0A9D3YHS6"/>